<evidence type="ECO:0000313" key="10">
    <source>
        <dbReference type="EMBL" id="KAL0903596.1"/>
    </source>
</evidence>
<keyword evidence="11" id="KW-1185">Reference proteome</keyword>
<dbReference type="SUPFAM" id="SSF46689">
    <property type="entry name" value="Homeodomain-like"/>
    <property type="match status" value="1"/>
</dbReference>
<comment type="similarity">
    <text evidence="2">Belongs to the TALE/BELL homeobox family.</text>
</comment>
<comment type="subcellular location">
    <subcellularLocation>
        <location evidence="1 8">Nucleus</location>
    </subcellularLocation>
</comment>
<evidence type="ECO:0000256" key="7">
    <source>
        <dbReference type="ARBA" id="ARBA00023242"/>
    </source>
</evidence>
<organism evidence="10 11">
    <name type="scientific">Dendrobium thyrsiflorum</name>
    <name type="common">Pinecone-like raceme dendrobium</name>
    <name type="synonym">Orchid</name>
    <dbReference type="NCBI Taxonomy" id="117978"/>
    <lineage>
        <taxon>Eukaryota</taxon>
        <taxon>Viridiplantae</taxon>
        <taxon>Streptophyta</taxon>
        <taxon>Embryophyta</taxon>
        <taxon>Tracheophyta</taxon>
        <taxon>Spermatophyta</taxon>
        <taxon>Magnoliopsida</taxon>
        <taxon>Liliopsida</taxon>
        <taxon>Asparagales</taxon>
        <taxon>Orchidaceae</taxon>
        <taxon>Epidendroideae</taxon>
        <taxon>Malaxideae</taxon>
        <taxon>Dendrobiinae</taxon>
        <taxon>Dendrobium</taxon>
    </lineage>
</organism>
<protein>
    <recommendedName>
        <fullName evidence="9">Homeobox domain-containing protein</fullName>
    </recommendedName>
</protein>
<dbReference type="Pfam" id="PF05920">
    <property type="entry name" value="Homeobox_KN"/>
    <property type="match status" value="1"/>
</dbReference>
<keyword evidence="6" id="KW-0804">Transcription</keyword>
<dbReference type="AlphaFoldDB" id="A0ABD0TV88"/>
<evidence type="ECO:0000256" key="5">
    <source>
        <dbReference type="ARBA" id="ARBA00023155"/>
    </source>
</evidence>
<sequence>MASYSSQPQELCHCLQCDKKIQNDFLQSWMNEEAGKQEGFLGLVHGHGNGNSLSLSLGSHMESMNSYNYKKTHTLSNDLSSNSLVHEDVIVESSCSCAEHVKHECMTCDGDAASSGCGSRSSDANYYDSISIVSFVRNSRYLKPAQLLLDEVVCVNKNSYIELSSEEKMDGTDAVDVLRCGRPQFTGEEMDSKKGNMKFLCLAKEKQDIETRITKLVALLEELERHQQQYFHQMHALVDSFEAIAGTGAAAAYTTLTMKAMSKHFSNLKDTITAHITSASKALSKDLSRNNGAPSMYTLSQSNKHKKEALQSIGMVHIQQVSRPLRGLPEDSVAVLRAWLFNHFLHPYPSDNEKLLLASQTGLKRNQISNWFINARVRLWKPMIEEMYREEFTEDQQDSNPSP</sequence>
<evidence type="ECO:0000313" key="11">
    <source>
        <dbReference type="Proteomes" id="UP001552299"/>
    </source>
</evidence>
<proteinExistence type="inferred from homology"/>
<dbReference type="PANTHER" id="PTHR11850">
    <property type="entry name" value="HOMEOBOX PROTEIN TRANSCRIPTION FACTORS"/>
    <property type="match status" value="1"/>
</dbReference>
<gene>
    <name evidence="10" type="ORF">M5K25_027986</name>
</gene>
<evidence type="ECO:0000259" key="9">
    <source>
        <dbReference type="PROSITE" id="PS50071"/>
    </source>
</evidence>
<dbReference type="PROSITE" id="PS50071">
    <property type="entry name" value="HOMEOBOX_2"/>
    <property type="match status" value="1"/>
</dbReference>
<dbReference type="InterPro" id="IPR009057">
    <property type="entry name" value="Homeodomain-like_sf"/>
</dbReference>
<reference evidence="10 11" key="1">
    <citation type="journal article" date="2024" name="Plant Biotechnol. J.">
        <title>Dendrobium thyrsiflorum genome and its molecular insights into genes involved in important horticultural traits.</title>
        <authorList>
            <person name="Chen B."/>
            <person name="Wang J.Y."/>
            <person name="Zheng P.J."/>
            <person name="Li K.L."/>
            <person name="Liang Y.M."/>
            <person name="Chen X.F."/>
            <person name="Zhang C."/>
            <person name="Zhao X."/>
            <person name="He X."/>
            <person name="Zhang G.Q."/>
            <person name="Liu Z.J."/>
            <person name="Xu Q."/>
        </authorList>
    </citation>
    <scope>NUCLEOTIDE SEQUENCE [LARGE SCALE GENOMIC DNA]</scope>
    <source>
        <strain evidence="10">GZMU011</strain>
    </source>
</reference>
<dbReference type="InterPro" id="IPR001356">
    <property type="entry name" value="HD"/>
</dbReference>
<dbReference type="CDD" id="cd00086">
    <property type="entry name" value="homeodomain"/>
    <property type="match status" value="1"/>
</dbReference>
<dbReference type="InterPro" id="IPR008422">
    <property type="entry name" value="KN_HD"/>
</dbReference>
<dbReference type="Gene3D" id="1.10.10.60">
    <property type="entry name" value="Homeodomain-like"/>
    <property type="match status" value="1"/>
</dbReference>
<accession>A0ABD0TV88</accession>
<keyword evidence="4 8" id="KW-0238">DNA-binding</keyword>
<dbReference type="GO" id="GO:0003677">
    <property type="term" value="F:DNA binding"/>
    <property type="evidence" value="ECO:0007669"/>
    <property type="project" value="UniProtKB-UniRule"/>
</dbReference>
<keyword evidence="3" id="KW-0805">Transcription regulation</keyword>
<feature type="DNA-binding region" description="Homeobox" evidence="8">
    <location>
        <begin position="321"/>
        <end position="383"/>
    </location>
</feature>
<dbReference type="InterPro" id="IPR006563">
    <property type="entry name" value="POX_dom"/>
</dbReference>
<name>A0ABD0TV88_DENTH</name>
<evidence type="ECO:0000256" key="4">
    <source>
        <dbReference type="ARBA" id="ARBA00023125"/>
    </source>
</evidence>
<evidence type="ECO:0000256" key="8">
    <source>
        <dbReference type="PROSITE-ProRule" id="PRU00108"/>
    </source>
</evidence>
<dbReference type="GO" id="GO:0005634">
    <property type="term" value="C:nucleus"/>
    <property type="evidence" value="ECO:0007669"/>
    <property type="project" value="UniProtKB-SubCell"/>
</dbReference>
<dbReference type="Proteomes" id="UP001552299">
    <property type="component" value="Unassembled WGS sequence"/>
</dbReference>
<evidence type="ECO:0000256" key="3">
    <source>
        <dbReference type="ARBA" id="ARBA00023015"/>
    </source>
</evidence>
<comment type="caution">
    <text evidence="10">The sequence shown here is derived from an EMBL/GenBank/DDBJ whole genome shotgun (WGS) entry which is preliminary data.</text>
</comment>
<keyword evidence="5 8" id="KW-0371">Homeobox</keyword>
<evidence type="ECO:0000256" key="6">
    <source>
        <dbReference type="ARBA" id="ARBA00023163"/>
    </source>
</evidence>
<dbReference type="InterPro" id="IPR050224">
    <property type="entry name" value="TALE_homeobox"/>
</dbReference>
<keyword evidence="7 8" id="KW-0539">Nucleus</keyword>
<dbReference type="EMBL" id="JANQDX010000020">
    <property type="protein sequence ID" value="KAL0903596.1"/>
    <property type="molecule type" value="Genomic_DNA"/>
</dbReference>
<dbReference type="Pfam" id="PF07526">
    <property type="entry name" value="POX"/>
    <property type="match status" value="1"/>
</dbReference>
<evidence type="ECO:0000256" key="2">
    <source>
        <dbReference type="ARBA" id="ARBA00006454"/>
    </source>
</evidence>
<evidence type="ECO:0000256" key="1">
    <source>
        <dbReference type="ARBA" id="ARBA00004123"/>
    </source>
</evidence>
<dbReference type="SMART" id="SM00574">
    <property type="entry name" value="POX"/>
    <property type="match status" value="1"/>
</dbReference>
<feature type="domain" description="Homeobox" evidence="9">
    <location>
        <begin position="319"/>
        <end position="382"/>
    </location>
</feature>
<dbReference type="SMART" id="SM00389">
    <property type="entry name" value="HOX"/>
    <property type="match status" value="1"/>
</dbReference>